<protein>
    <recommendedName>
        <fullName evidence="4">F-box domain-containing protein</fullName>
    </recommendedName>
</protein>
<reference evidence="2" key="2">
    <citation type="submission" date="2023-06" db="EMBL/GenBank/DDBJ databases">
        <authorList>
            <consortium name="Lawrence Berkeley National Laboratory"/>
            <person name="Haridas S."/>
            <person name="Hensen N."/>
            <person name="Bonometti L."/>
            <person name="Westerberg I."/>
            <person name="Brannstrom I.O."/>
            <person name="Guillou S."/>
            <person name="Cros-Aarteil S."/>
            <person name="Calhoun S."/>
            <person name="Kuo A."/>
            <person name="Mondo S."/>
            <person name="Pangilinan J."/>
            <person name="Riley R."/>
            <person name="Labutti K."/>
            <person name="Andreopoulos B."/>
            <person name="Lipzen A."/>
            <person name="Chen C."/>
            <person name="Yanf M."/>
            <person name="Daum C."/>
            <person name="Ng V."/>
            <person name="Clum A."/>
            <person name="Steindorff A."/>
            <person name="Ohm R."/>
            <person name="Martin F."/>
            <person name="Silar P."/>
            <person name="Natvig D."/>
            <person name="Lalanne C."/>
            <person name="Gautier V."/>
            <person name="Ament-Velasquez S.L."/>
            <person name="Kruys A."/>
            <person name="Hutchinson M.I."/>
            <person name="Powell A.J."/>
            <person name="Barry K."/>
            <person name="Miller A.N."/>
            <person name="Grigoriev I.V."/>
            <person name="Debuchy R."/>
            <person name="Gladieux P."/>
            <person name="Thoren M.H."/>
            <person name="Johannesson H."/>
        </authorList>
    </citation>
    <scope>NUCLEOTIDE SEQUENCE</scope>
    <source>
        <strain evidence="2">CBS 955.72</strain>
    </source>
</reference>
<feature type="region of interest" description="Disordered" evidence="1">
    <location>
        <begin position="1"/>
        <end position="67"/>
    </location>
</feature>
<evidence type="ECO:0000313" key="3">
    <source>
        <dbReference type="Proteomes" id="UP001275084"/>
    </source>
</evidence>
<comment type="caution">
    <text evidence="2">The sequence shown here is derived from an EMBL/GenBank/DDBJ whole genome shotgun (WGS) entry which is preliminary data.</text>
</comment>
<dbReference type="Proteomes" id="UP001275084">
    <property type="component" value="Unassembled WGS sequence"/>
</dbReference>
<feature type="compositionally biased region" description="Low complexity" evidence="1">
    <location>
        <begin position="14"/>
        <end position="28"/>
    </location>
</feature>
<name>A0AAJ0MKY5_9PEZI</name>
<organism evidence="2 3">
    <name type="scientific">Lasiosphaeria hispida</name>
    <dbReference type="NCBI Taxonomy" id="260671"/>
    <lineage>
        <taxon>Eukaryota</taxon>
        <taxon>Fungi</taxon>
        <taxon>Dikarya</taxon>
        <taxon>Ascomycota</taxon>
        <taxon>Pezizomycotina</taxon>
        <taxon>Sordariomycetes</taxon>
        <taxon>Sordariomycetidae</taxon>
        <taxon>Sordariales</taxon>
        <taxon>Lasiosphaeriaceae</taxon>
        <taxon>Lasiosphaeria</taxon>
    </lineage>
</organism>
<dbReference type="EMBL" id="JAUIQD010000001">
    <property type="protein sequence ID" value="KAK3364291.1"/>
    <property type="molecule type" value="Genomic_DNA"/>
</dbReference>
<evidence type="ECO:0008006" key="4">
    <source>
        <dbReference type="Google" id="ProtNLM"/>
    </source>
</evidence>
<evidence type="ECO:0000313" key="2">
    <source>
        <dbReference type="EMBL" id="KAK3364291.1"/>
    </source>
</evidence>
<feature type="compositionally biased region" description="Basic residues" evidence="1">
    <location>
        <begin position="1"/>
        <end position="11"/>
    </location>
</feature>
<reference evidence="2" key="1">
    <citation type="journal article" date="2023" name="Mol. Phylogenet. Evol.">
        <title>Genome-scale phylogeny and comparative genomics of the fungal order Sordariales.</title>
        <authorList>
            <person name="Hensen N."/>
            <person name="Bonometti L."/>
            <person name="Westerberg I."/>
            <person name="Brannstrom I.O."/>
            <person name="Guillou S."/>
            <person name="Cros-Aarteil S."/>
            <person name="Calhoun S."/>
            <person name="Haridas S."/>
            <person name="Kuo A."/>
            <person name="Mondo S."/>
            <person name="Pangilinan J."/>
            <person name="Riley R."/>
            <person name="LaButti K."/>
            <person name="Andreopoulos B."/>
            <person name="Lipzen A."/>
            <person name="Chen C."/>
            <person name="Yan M."/>
            <person name="Daum C."/>
            <person name="Ng V."/>
            <person name="Clum A."/>
            <person name="Steindorff A."/>
            <person name="Ohm R.A."/>
            <person name="Martin F."/>
            <person name="Silar P."/>
            <person name="Natvig D.O."/>
            <person name="Lalanne C."/>
            <person name="Gautier V."/>
            <person name="Ament-Velasquez S.L."/>
            <person name="Kruys A."/>
            <person name="Hutchinson M.I."/>
            <person name="Powell A.J."/>
            <person name="Barry K."/>
            <person name="Miller A.N."/>
            <person name="Grigoriev I.V."/>
            <person name="Debuchy R."/>
            <person name="Gladieux P."/>
            <person name="Hiltunen Thoren M."/>
            <person name="Johannesson H."/>
        </authorList>
    </citation>
    <scope>NUCLEOTIDE SEQUENCE</scope>
    <source>
        <strain evidence="2">CBS 955.72</strain>
    </source>
</reference>
<keyword evidence="3" id="KW-1185">Reference proteome</keyword>
<gene>
    <name evidence="2" type="ORF">B0T25DRAFT_60894</name>
</gene>
<accession>A0AAJ0MKY5</accession>
<feature type="compositionally biased region" description="Pro residues" evidence="1">
    <location>
        <begin position="38"/>
        <end position="50"/>
    </location>
</feature>
<evidence type="ECO:0000256" key="1">
    <source>
        <dbReference type="SAM" id="MobiDB-lite"/>
    </source>
</evidence>
<dbReference type="AlphaFoldDB" id="A0AAJ0MKY5"/>
<sequence length="457" mass="52769">MLSWVHRHHRQVPSAGAAAASHHLTSSSQPSMQTHDWGPPPAYEAPPPYTPFNRPQKQKTETGQQDALRKIPQSVLLRIAYHLPPESQTALALVNKRTLNCISLSPMSAKARHTFLQLLDRDLSLLVYCTVCKIIHRPLLREDRQCRDLHTRANDRAGVKRNDYTFLEFNYIHAIMREYRVRRDCSKLLQLPCFKEGRDSIETELHRGISADYIKIIPEANSDTFLFMTQKVFPVAAARGWRYSIRNMYELGYFVKQTSRICEHRHWDMEYEFLLPDMEELANKTGYYYLTGSMKTFVSFAASPRRFRRSTSTPSNVARVGDSLDQRLYCAVTHPLGSSQACCQIDIQQGVVRSCGWCDTDFCFTVVRQNVPGRGNELFWVFTSWKNLGSGVDRNDPAWRAHTRARGDSVQFPRSKPPLWTYSQFGLADENSDEYWKVVYKPKLREETILAARADEY</sequence>
<proteinExistence type="predicted"/>